<evidence type="ECO:0000313" key="3">
    <source>
        <dbReference type="EMBL" id="BCD98411.1"/>
    </source>
</evidence>
<dbReference type="PANTHER" id="PTHR33525">
    <property type="match status" value="1"/>
</dbReference>
<dbReference type="SUPFAM" id="SSF109604">
    <property type="entry name" value="HD-domain/PDEase-like"/>
    <property type="match status" value="1"/>
</dbReference>
<dbReference type="EMBL" id="AP023086">
    <property type="protein sequence ID" value="BCD98411.1"/>
    <property type="molecule type" value="Genomic_DNA"/>
</dbReference>
<dbReference type="Pfam" id="PF08668">
    <property type="entry name" value="HDOD"/>
    <property type="match status" value="1"/>
</dbReference>
<dbReference type="Proteomes" id="UP001320119">
    <property type="component" value="Chromosome"/>
</dbReference>
<evidence type="ECO:0000259" key="2">
    <source>
        <dbReference type="PROSITE" id="PS51833"/>
    </source>
</evidence>
<keyword evidence="4" id="KW-1185">Reference proteome</keyword>
<accession>A0AAN1WIV0</accession>
<dbReference type="PANTHER" id="PTHR33525:SF4">
    <property type="entry name" value="CYCLIC DI-GMP PHOSPHODIESTERASE CDGJ"/>
    <property type="match status" value="1"/>
</dbReference>
<sequence>MTNPLFARQAIFNKDLQVCAYELLFRGDPAADTSEFDGDKASSHVLLYAFGERRIEDITGNKDAYINFTRNLLVCPPPLPASQLVIEVLEDIKPDPTLLKSLGELKKQGYRIALDDFLLTEHSKQLLPFADIIKIDVLSLSDTEIREHMAALKSPKIKFIAEKIETHQMFKLCCELGFDYFQGYFLAKPQEVAGKKAKQGTQSILQLLAKITANDSDFKGVAHVLASDPELNFRLLKMVNSPAFGSGKKVESLSQAIALAGLDRIRNWAIFLLLASNSHKPAELCIISSTRAKFCELLGQKIKRCDTNTAFTVGLLSMLDAHLDIAMNTIVGQLNLSADINDALTGANTSNTYTLLLDTCKALEKSAWKAIPLSALTKAGITEDDISEAYTEALCFAQDTSAI</sequence>
<dbReference type="InterPro" id="IPR052340">
    <property type="entry name" value="RNase_Y/CdgJ"/>
</dbReference>
<dbReference type="PROSITE" id="PS51833">
    <property type="entry name" value="HDOD"/>
    <property type="match status" value="1"/>
</dbReference>
<dbReference type="SMART" id="SM00052">
    <property type="entry name" value="EAL"/>
    <property type="match status" value="1"/>
</dbReference>
<dbReference type="InterPro" id="IPR035919">
    <property type="entry name" value="EAL_sf"/>
</dbReference>
<dbReference type="InterPro" id="IPR014408">
    <property type="entry name" value="dGMP_Pdiesterase_EAL/HD-GYP"/>
</dbReference>
<dbReference type="SUPFAM" id="SSF141868">
    <property type="entry name" value="EAL domain-like"/>
    <property type="match status" value="1"/>
</dbReference>
<name>A0AAN1WIV0_9GAMM</name>
<dbReference type="Pfam" id="PF00563">
    <property type="entry name" value="EAL"/>
    <property type="match status" value="1"/>
</dbReference>
<dbReference type="InterPro" id="IPR013976">
    <property type="entry name" value="HDOD"/>
</dbReference>
<dbReference type="Gene3D" id="1.10.3210.10">
    <property type="entry name" value="Hypothetical protein af1432"/>
    <property type="match status" value="1"/>
</dbReference>
<dbReference type="KEGG" id="marq:MARGE09_P2612"/>
<dbReference type="AlphaFoldDB" id="A0AAN1WIV0"/>
<evidence type="ECO:0000313" key="4">
    <source>
        <dbReference type="Proteomes" id="UP001320119"/>
    </source>
</evidence>
<dbReference type="Gene3D" id="3.20.20.450">
    <property type="entry name" value="EAL domain"/>
    <property type="match status" value="1"/>
</dbReference>
<evidence type="ECO:0000259" key="1">
    <source>
        <dbReference type="PROSITE" id="PS50883"/>
    </source>
</evidence>
<dbReference type="InterPro" id="IPR001633">
    <property type="entry name" value="EAL_dom"/>
</dbReference>
<gene>
    <name evidence="3" type="ORF">MARGE09_P2612</name>
</gene>
<dbReference type="PIRSF" id="PIRSF003180">
    <property type="entry name" value="DiGMPpdiest_YuxH"/>
    <property type="match status" value="1"/>
</dbReference>
<protein>
    <recommendedName>
        <fullName evidence="5">Diguanylate phosphodiesterase</fullName>
    </recommendedName>
</protein>
<dbReference type="PROSITE" id="PS50883">
    <property type="entry name" value="EAL"/>
    <property type="match status" value="1"/>
</dbReference>
<proteinExistence type="predicted"/>
<evidence type="ECO:0008006" key="5">
    <source>
        <dbReference type="Google" id="ProtNLM"/>
    </source>
</evidence>
<dbReference type="RefSeq" id="WP_236982722.1">
    <property type="nucleotide sequence ID" value="NZ_AP023086.1"/>
</dbReference>
<feature type="domain" description="HDOD" evidence="2">
    <location>
        <begin position="197"/>
        <end position="384"/>
    </location>
</feature>
<organism evidence="3 4">
    <name type="scientific">Marinagarivorans cellulosilyticus</name>
    <dbReference type="NCBI Taxonomy" id="2721545"/>
    <lineage>
        <taxon>Bacteria</taxon>
        <taxon>Pseudomonadati</taxon>
        <taxon>Pseudomonadota</taxon>
        <taxon>Gammaproteobacteria</taxon>
        <taxon>Cellvibrionales</taxon>
        <taxon>Cellvibrionaceae</taxon>
        <taxon>Marinagarivorans</taxon>
    </lineage>
</organism>
<feature type="domain" description="EAL" evidence="1">
    <location>
        <begin position="1"/>
        <end position="203"/>
    </location>
</feature>
<reference evidence="3 4" key="1">
    <citation type="journal article" date="2022" name="IScience">
        <title>An ultrasensitive nanofiber-based assay for enzymatic hydrolysis and deep-sea microbial degradation of cellulose.</title>
        <authorList>
            <person name="Tsudome M."/>
            <person name="Tachioka M."/>
            <person name="Miyazaki M."/>
            <person name="Uchimura K."/>
            <person name="Tsuda M."/>
            <person name="Takaki Y."/>
            <person name="Deguchi S."/>
        </authorList>
    </citation>
    <scope>NUCLEOTIDE SEQUENCE [LARGE SCALE GENOMIC DNA]</scope>
    <source>
        <strain evidence="3 4">GE09</strain>
    </source>
</reference>